<keyword evidence="11 12" id="KW-0472">Membrane</keyword>
<reference evidence="15 16" key="1">
    <citation type="submission" date="2021-06" db="EMBL/GenBank/DDBJ databases">
        <authorList>
            <person name="Sun Q."/>
            <person name="Li D."/>
        </authorList>
    </citation>
    <scope>NUCLEOTIDE SEQUENCE [LARGE SCALE GENOMIC DNA]</scope>
    <source>
        <strain evidence="15 16">MSJ-11</strain>
    </source>
</reference>
<gene>
    <name evidence="15" type="ORF">KQI86_18025</name>
</gene>
<accession>A0ABS6EPA2</accession>
<feature type="transmembrane region" description="Helical" evidence="12">
    <location>
        <begin position="12"/>
        <end position="31"/>
    </location>
</feature>
<dbReference type="EC" id="2.7.13.3" evidence="3"/>
<comment type="caution">
    <text evidence="15">The sequence shown here is derived from an EMBL/GenBank/DDBJ whole genome shotgun (WGS) entry which is preliminary data.</text>
</comment>
<feature type="domain" description="HAMP" evidence="14">
    <location>
        <begin position="163"/>
        <end position="215"/>
    </location>
</feature>
<evidence type="ECO:0000256" key="12">
    <source>
        <dbReference type="SAM" id="Phobius"/>
    </source>
</evidence>
<protein>
    <recommendedName>
        <fullName evidence="3">histidine kinase</fullName>
        <ecNumber evidence="3">2.7.13.3</ecNumber>
    </recommendedName>
</protein>
<evidence type="ECO:0000256" key="9">
    <source>
        <dbReference type="ARBA" id="ARBA00022840"/>
    </source>
</evidence>
<feature type="transmembrane region" description="Helical" evidence="12">
    <location>
        <begin position="135"/>
        <end position="161"/>
    </location>
</feature>
<keyword evidence="12" id="KW-0812">Transmembrane</keyword>
<dbReference type="EMBL" id="JAHLQF010000004">
    <property type="protein sequence ID" value="MBU5486220.1"/>
    <property type="molecule type" value="Genomic_DNA"/>
</dbReference>
<comment type="catalytic activity">
    <reaction evidence="1">
        <text>ATP + protein L-histidine = ADP + protein N-phospho-L-histidine.</text>
        <dbReference type="EC" id="2.7.13.3"/>
    </reaction>
</comment>
<dbReference type="Pfam" id="PF02518">
    <property type="entry name" value="HATPase_c"/>
    <property type="match status" value="1"/>
</dbReference>
<name>A0ABS6EPA2_9CLOT</name>
<evidence type="ECO:0000256" key="2">
    <source>
        <dbReference type="ARBA" id="ARBA00004651"/>
    </source>
</evidence>
<evidence type="ECO:0000259" key="14">
    <source>
        <dbReference type="PROSITE" id="PS50885"/>
    </source>
</evidence>
<dbReference type="SMART" id="SM00304">
    <property type="entry name" value="HAMP"/>
    <property type="match status" value="1"/>
</dbReference>
<dbReference type="PROSITE" id="PS50885">
    <property type="entry name" value="HAMP"/>
    <property type="match status" value="1"/>
</dbReference>
<feature type="domain" description="Histidine kinase" evidence="13">
    <location>
        <begin position="223"/>
        <end position="436"/>
    </location>
</feature>
<dbReference type="InterPro" id="IPR003660">
    <property type="entry name" value="HAMP_dom"/>
</dbReference>
<dbReference type="CDD" id="cd06225">
    <property type="entry name" value="HAMP"/>
    <property type="match status" value="1"/>
</dbReference>
<keyword evidence="5" id="KW-0597">Phosphoprotein</keyword>
<evidence type="ECO:0000256" key="3">
    <source>
        <dbReference type="ARBA" id="ARBA00012438"/>
    </source>
</evidence>
<dbReference type="SMART" id="SM00387">
    <property type="entry name" value="HATPase_c"/>
    <property type="match status" value="1"/>
</dbReference>
<evidence type="ECO:0000313" key="16">
    <source>
        <dbReference type="Proteomes" id="UP000726170"/>
    </source>
</evidence>
<keyword evidence="6" id="KW-0808">Transferase</keyword>
<dbReference type="PROSITE" id="PS50109">
    <property type="entry name" value="HIS_KIN"/>
    <property type="match status" value="1"/>
</dbReference>
<dbReference type="Proteomes" id="UP000726170">
    <property type="component" value="Unassembled WGS sequence"/>
</dbReference>
<keyword evidence="4" id="KW-1003">Cell membrane</keyword>
<evidence type="ECO:0000256" key="6">
    <source>
        <dbReference type="ARBA" id="ARBA00022679"/>
    </source>
</evidence>
<proteinExistence type="predicted"/>
<dbReference type="PANTHER" id="PTHR45528:SF1">
    <property type="entry name" value="SENSOR HISTIDINE KINASE CPXA"/>
    <property type="match status" value="1"/>
</dbReference>
<sequence length="439" mass="49968">MEKITKKLIKGFLLITALVAILSFLTSSIFLSKFHVENQYDQLKSKIGNVCNAIMEGTPYQNIDATGIIITKDSVHSIGKNRMAVMGFLHSKDINSIGEKGTFKHHMGEEYLYYRMDTGIGTIVLFENMKATTDYIRVINIVLSLVFLMALIVCIPFILIWGKKFTAPILKLQKSSYDISNGNFKTDIVVETGDEIEELSLCLKNMAIKLEEKYSMQRDFIANVSHDFKTPLSIIRNYSEAINDGLVDLESAQKYSKDIIDEVDKLNNLVMDILQLSKLQEGKVKLNKSEFNIYEFSNSLINKFKYKAQEKNIFIDLVFDISKDIVICGDKIALERVLYNFMDNAIKFSPDLSKIELYVKYTNNGIMVSVKDSGLGIEEDMIHEIWNRYHKHSQSGGMGLGLPICSEILKLHNFDYGVNSKLGSGSEFYFIISKDYYSK</sequence>
<keyword evidence="10" id="KW-0902">Two-component regulatory system</keyword>
<evidence type="ECO:0000256" key="7">
    <source>
        <dbReference type="ARBA" id="ARBA00022741"/>
    </source>
</evidence>
<evidence type="ECO:0000256" key="5">
    <source>
        <dbReference type="ARBA" id="ARBA00022553"/>
    </source>
</evidence>
<keyword evidence="12" id="KW-1133">Transmembrane helix</keyword>
<dbReference type="PANTHER" id="PTHR45528">
    <property type="entry name" value="SENSOR HISTIDINE KINASE CPXA"/>
    <property type="match status" value="1"/>
</dbReference>
<evidence type="ECO:0000259" key="13">
    <source>
        <dbReference type="PROSITE" id="PS50109"/>
    </source>
</evidence>
<evidence type="ECO:0000256" key="11">
    <source>
        <dbReference type="ARBA" id="ARBA00023136"/>
    </source>
</evidence>
<dbReference type="InterPro" id="IPR003594">
    <property type="entry name" value="HATPase_dom"/>
</dbReference>
<dbReference type="InterPro" id="IPR050398">
    <property type="entry name" value="HssS/ArlS-like"/>
</dbReference>
<dbReference type="InterPro" id="IPR003661">
    <property type="entry name" value="HisK_dim/P_dom"/>
</dbReference>
<keyword evidence="9" id="KW-0067">ATP-binding</keyword>
<dbReference type="InterPro" id="IPR005467">
    <property type="entry name" value="His_kinase_dom"/>
</dbReference>
<dbReference type="Pfam" id="PF00512">
    <property type="entry name" value="HisKA"/>
    <property type="match status" value="1"/>
</dbReference>
<evidence type="ECO:0000256" key="4">
    <source>
        <dbReference type="ARBA" id="ARBA00022475"/>
    </source>
</evidence>
<dbReference type="GO" id="GO:0016301">
    <property type="term" value="F:kinase activity"/>
    <property type="evidence" value="ECO:0007669"/>
    <property type="project" value="UniProtKB-KW"/>
</dbReference>
<evidence type="ECO:0000256" key="8">
    <source>
        <dbReference type="ARBA" id="ARBA00022777"/>
    </source>
</evidence>
<dbReference type="RefSeq" id="WP_216440799.1">
    <property type="nucleotide sequence ID" value="NZ_JAHLQF010000004.1"/>
</dbReference>
<evidence type="ECO:0000256" key="1">
    <source>
        <dbReference type="ARBA" id="ARBA00000085"/>
    </source>
</evidence>
<evidence type="ECO:0000256" key="10">
    <source>
        <dbReference type="ARBA" id="ARBA00023012"/>
    </source>
</evidence>
<dbReference type="CDD" id="cd00082">
    <property type="entry name" value="HisKA"/>
    <property type="match status" value="1"/>
</dbReference>
<comment type="subcellular location">
    <subcellularLocation>
        <location evidence="2">Cell membrane</location>
        <topology evidence="2">Multi-pass membrane protein</topology>
    </subcellularLocation>
</comment>
<keyword evidence="7" id="KW-0547">Nucleotide-binding</keyword>
<organism evidence="15 16">
    <name type="scientific">Clostridium mobile</name>
    <dbReference type="NCBI Taxonomy" id="2841512"/>
    <lineage>
        <taxon>Bacteria</taxon>
        <taxon>Bacillati</taxon>
        <taxon>Bacillota</taxon>
        <taxon>Clostridia</taxon>
        <taxon>Eubacteriales</taxon>
        <taxon>Clostridiaceae</taxon>
        <taxon>Clostridium</taxon>
    </lineage>
</organism>
<evidence type="ECO:0000313" key="15">
    <source>
        <dbReference type="EMBL" id="MBU5486220.1"/>
    </source>
</evidence>
<keyword evidence="8 15" id="KW-0418">Kinase</keyword>
<keyword evidence="16" id="KW-1185">Reference proteome</keyword>
<dbReference type="SMART" id="SM00388">
    <property type="entry name" value="HisKA"/>
    <property type="match status" value="1"/>
</dbReference>